<organism evidence="1 2">
    <name type="scientific">Brassica cretica</name>
    <name type="common">Mustard</name>
    <dbReference type="NCBI Taxonomy" id="69181"/>
    <lineage>
        <taxon>Eukaryota</taxon>
        <taxon>Viridiplantae</taxon>
        <taxon>Streptophyta</taxon>
        <taxon>Embryophyta</taxon>
        <taxon>Tracheophyta</taxon>
        <taxon>Spermatophyta</taxon>
        <taxon>Magnoliopsida</taxon>
        <taxon>eudicotyledons</taxon>
        <taxon>Gunneridae</taxon>
        <taxon>Pentapetalae</taxon>
        <taxon>rosids</taxon>
        <taxon>malvids</taxon>
        <taxon>Brassicales</taxon>
        <taxon>Brassicaceae</taxon>
        <taxon>Brassiceae</taxon>
        <taxon>Brassica</taxon>
    </lineage>
</organism>
<reference evidence="1" key="1">
    <citation type="submission" date="2019-12" db="EMBL/GenBank/DDBJ databases">
        <title>Genome sequencing and annotation of Brassica cretica.</title>
        <authorList>
            <person name="Studholme D.J."/>
            <person name="Sarris P.F."/>
        </authorList>
    </citation>
    <scope>NUCLEOTIDE SEQUENCE</scope>
    <source>
        <strain evidence="1">PFS-001/15</strain>
        <tissue evidence="1">Leaf</tissue>
    </source>
</reference>
<gene>
    <name evidence="1" type="ORF">F2Q68_00025711</name>
</gene>
<evidence type="ECO:0000313" key="1">
    <source>
        <dbReference type="EMBL" id="KAF2566630.1"/>
    </source>
</evidence>
<comment type="caution">
    <text evidence="1">The sequence shown here is derived from an EMBL/GenBank/DDBJ whole genome shotgun (WGS) entry which is preliminary data.</text>
</comment>
<dbReference type="EMBL" id="QGKW02001911">
    <property type="protein sequence ID" value="KAF2566630.1"/>
    <property type="molecule type" value="Genomic_DNA"/>
</dbReference>
<name>A0A8S9I9X1_BRACR</name>
<proteinExistence type="predicted"/>
<accession>A0A8S9I9X1</accession>
<protein>
    <submittedName>
        <fullName evidence="1">Uncharacterized protein</fullName>
    </submittedName>
</protein>
<evidence type="ECO:0000313" key="2">
    <source>
        <dbReference type="Proteomes" id="UP000712281"/>
    </source>
</evidence>
<dbReference type="Proteomes" id="UP000712281">
    <property type="component" value="Unassembled WGS sequence"/>
</dbReference>
<dbReference type="AlphaFoldDB" id="A0A8S9I9X1"/>
<sequence length="112" mass="12203">MSFSSLISAFPVCWISSSDHHYVVSTHPQSNTVVPLVHSRASPSCLCSSIRRALLYTATVSPSFFTSELSSIAEHLRLVPFSPSPESCLTVRIKVEKSNNGVSTKGLAFKNF</sequence>